<comment type="function">
    <text evidence="4">S-adenosyl-L-methionine-dependent methyltransferase that specifically methylates the N(1) position of an adenine present in helix 65 in 25S rRNA.</text>
</comment>
<sequence length="1653" mass="171384">MVRKRKPKTPITQSSSSATTKPRLDSAKPKSTRTLIRRFHVLIKRRAVLEKRGKKSREESAELKEIQTEMESMGGLEAYQSMSAIGQGKDRGGGSESVLIGWMRELGMHKSDGKVRLLEVGALKHDNYGSCESWIACSPIDLRSRHPEIREQDFLKLDMDENKDNWDVVSLSLVVNFVPDAKDRGKMLSIAHDILRPPCSQANGGLLFLVLPTPCVANSRYMTSDHLVSVCAQLGFTLIRDRCKPGGKVAYWLFARSSKLIVAACSRCMRMTWYPGTRSAVNKTGDSLATAIGRFCQPYNRRLSIISTLSLTGVARKSGEALVCSPPTLVRTPKSQDSLPLPPMSTLPVRGNRANKPHNRKPYDKAPQSPSPPPELARSKSSFFNAVKAVFAGWFSVADPANGGADRDREDKHLKRRSSRSKLDNNPNGTRPKRIRTVSPQRNPPRKSGYLDPPEHMIRPVRSLGRSSKLAVTSDSEQTQLSVRNTPMGFGTYRAPRSPPSRRTPSISSWFPPPASTRNSLAPKASQVHFGTLPSNLEIDAAISSYDDTRMQSRSPSVGAGLGVGLGRERTPSRAIPTRETSLSLPLGNRTSVSKATGTTIRTSLSVANPFSGLGKSSSLAPERRKSTLVWDDKVGVTKAGKPRAAPTAPPAKNTAERLLNALENMHTLTGDAQRPRRRPPPIVQVPAPGPGDRRARMIQPYGELKIAPNKPKKSGESNSKSGLMKMLMKNKKEVQEEDMDMEEEAARLSQPKENAPVESVSVKSKAKDADTDMDSDSAPTPKPATTTSSPLKVVDNFRPASQPPSRPGSSLRQSKTITKRAHAHSAGRNRFSANNEEEEGDEEAVEKRNAELLAVANASVFKVPEGFSFGGSPASTTPKPASVSKGPEVVSPQPIPAKPATSSVLSFTPPAASAKEAASTFFGAKDTPKVTLPEVKNPFASVGAAKPDIKVPEVPKWGSAPSSSAPTPPPKPIEGASPFANIGVSAKPAESAAVVSFGKPAEKPVSDNPFASIGKPTVIENPFGKVDKPKPAQDNQIPSIGKPSGDNPFASIAKPVSGNPFGSANKPIGDNPFAGIGTNSKGASAPAPAFSFGGPKSESTSASATPAPAPESTIPSFFAKPADAPKPTAESVPEAPKLTPEPPKPSPFSFGASKPAETPAPSPFSFGAPAVASAPAPTTTPAPAPTPSPFSFGASPAAPVPTPPAPAPASKPAFAFGLPASTPSPAPSLTEAPKKNPFEFSAPAAAPASTEAPKKNPFDFSAPTASAPLAPTTSKSPFDFSSAAKPAEQPASPFAFGAAPASTPAPAPAATEKKNPFDFSGSSQKPAASSPFVFGAPSASAPVSTGFSFGAAPISAPARPSTPPSGGDAAMEESPTRDPAPSKIVTSGFGNTTGSGFSSQPTPGGFAFGAATNGSTSGPFGGPLGGTNSNQSNGLGSAASNPSPFAFGSSNNTGSGFGSTTGSGFGSNGTTTASSTPAFTFGAGGGFGQTPSASASPSNPFSQPNPTPFGQPNPTPTNAFPTPASPFPAASPALSTVGFNTNNPAPSSNAFGSNQSSTNGFPGSPATPAFTFGASNPAAGTASPSTFQFGLPSGTSAPPTPTSTSAPFMFGQGAAAPAPEGSPAPGVQFNLGTADASPGGRKIKPLRRPRRN</sequence>
<feature type="compositionally biased region" description="Low complexity" evidence="5">
    <location>
        <begin position="1593"/>
        <end position="1627"/>
    </location>
</feature>
<feature type="compositionally biased region" description="Low complexity" evidence="5">
    <location>
        <begin position="1446"/>
        <end position="1455"/>
    </location>
</feature>
<comment type="similarity">
    <text evidence="4">Belongs to the BMT2 family.</text>
</comment>
<dbReference type="Proteomes" id="UP000650582">
    <property type="component" value="Unassembled WGS sequence"/>
</dbReference>
<keyword evidence="3 4" id="KW-0949">S-adenosyl-L-methionine</keyword>
<feature type="compositionally biased region" description="Low complexity" evidence="5">
    <location>
        <begin position="1291"/>
        <end position="1311"/>
    </location>
</feature>
<comment type="caution">
    <text evidence="6">The sequence shown here is derived from an EMBL/GenBank/DDBJ whole genome shotgun (WGS) entry which is preliminary data.</text>
</comment>
<evidence type="ECO:0000313" key="7">
    <source>
        <dbReference type="Proteomes" id="UP000650582"/>
    </source>
</evidence>
<protein>
    <recommendedName>
        <fullName evidence="4">25S rRNA adenine-N(1) methyltransferase</fullName>
        <ecNumber evidence="4">2.1.1.-</ecNumber>
    </recommendedName>
</protein>
<feature type="binding site" evidence="4">
    <location>
        <position position="141"/>
    </location>
    <ligand>
        <name>S-adenosyl-L-methionine</name>
        <dbReference type="ChEBI" id="CHEBI:59789"/>
    </ligand>
</feature>
<dbReference type="EMBL" id="JACYCC010000398">
    <property type="protein sequence ID" value="KAF8666718.1"/>
    <property type="molecule type" value="Genomic_DNA"/>
</dbReference>
<feature type="region of interest" description="Disordered" evidence="5">
    <location>
        <begin position="670"/>
        <end position="847"/>
    </location>
</feature>
<feature type="compositionally biased region" description="Basic residues" evidence="5">
    <location>
        <begin position="1642"/>
        <end position="1653"/>
    </location>
</feature>
<dbReference type="HAMAP" id="MF_03044">
    <property type="entry name" value="BMT2"/>
    <property type="match status" value="1"/>
</dbReference>
<feature type="binding site" evidence="4">
    <location>
        <position position="121"/>
    </location>
    <ligand>
        <name>S-adenosyl-L-methionine</name>
        <dbReference type="ChEBI" id="CHEBI:59789"/>
    </ligand>
</feature>
<dbReference type="InterPro" id="IPR021867">
    <property type="entry name" value="Bmt2/SAMTOR"/>
</dbReference>
<dbReference type="PANTHER" id="PTHR21008">
    <property type="entry name" value="S-ADENOSYLMETHIONINE SENSOR UPSTREAM OF MTORC1-RELATED"/>
    <property type="match status" value="1"/>
</dbReference>
<feature type="compositionally biased region" description="Pro residues" evidence="5">
    <location>
        <begin position="1179"/>
        <end position="1189"/>
    </location>
</feature>
<feature type="compositionally biased region" description="Low complexity" evidence="5">
    <location>
        <begin position="1098"/>
        <end position="1117"/>
    </location>
</feature>
<dbReference type="GO" id="GO:0016433">
    <property type="term" value="F:rRNA (adenine) methyltransferase activity"/>
    <property type="evidence" value="ECO:0007669"/>
    <property type="project" value="UniProtKB-UniRule"/>
</dbReference>
<dbReference type="PANTHER" id="PTHR21008:SF1">
    <property type="entry name" value="25S RRNA (ADENINE(2142)-N(1))-METHYLTRANSFERASE"/>
    <property type="match status" value="1"/>
</dbReference>
<comment type="subcellular location">
    <subcellularLocation>
        <location evidence="4">Nucleus</location>
        <location evidence="4">Nucleolus</location>
    </subcellularLocation>
</comment>
<dbReference type="Pfam" id="PF11968">
    <property type="entry name" value="Bmt2"/>
    <property type="match status" value="1"/>
</dbReference>
<keyword evidence="4" id="KW-0539">Nucleus</keyword>
<feature type="compositionally biased region" description="Acidic residues" evidence="5">
    <location>
        <begin position="836"/>
        <end position="845"/>
    </location>
</feature>
<accession>A0A8H7H049</accession>
<feature type="compositionally biased region" description="Low complexity" evidence="5">
    <location>
        <begin position="1239"/>
        <end position="1252"/>
    </location>
</feature>
<feature type="region of interest" description="Disordered" evidence="5">
    <location>
        <begin position="866"/>
        <end position="905"/>
    </location>
</feature>
<feature type="region of interest" description="Disordered" evidence="5">
    <location>
        <begin position="1"/>
        <end position="32"/>
    </location>
</feature>
<feature type="compositionally biased region" description="Low complexity" evidence="5">
    <location>
        <begin position="1490"/>
        <end position="1503"/>
    </location>
</feature>
<feature type="compositionally biased region" description="Polar residues" evidence="5">
    <location>
        <begin position="1538"/>
        <end position="1562"/>
    </location>
</feature>
<feature type="compositionally biased region" description="Polar residues" evidence="5">
    <location>
        <begin position="10"/>
        <end position="20"/>
    </location>
</feature>
<feature type="region of interest" description="Disordered" evidence="5">
    <location>
        <begin position="486"/>
        <end position="523"/>
    </location>
</feature>
<feature type="compositionally biased region" description="Low complexity" evidence="5">
    <location>
        <begin position="1469"/>
        <end position="1482"/>
    </location>
</feature>
<feature type="compositionally biased region" description="Low complexity" evidence="5">
    <location>
        <begin position="1387"/>
        <end position="1400"/>
    </location>
</feature>
<feature type="compositionally biased region" description="Low complexity" evidence="5">
    <location>
        <begin position="1164"/>
        <end position="1178"/>
    </location>
</feature>
<evidence type="ECO:0000256" key="1">
    <source>
        <dbReference type="ARBA" id="ARBA00022603"/>
    </source>
</evidence>
<reference evidence="6" key="1">
    <citation type="submission" date="2020-09" db="EMBL/GenBank/DDBJ databases">
        <title>Comparative genome analyses of four rice-infecting Rhizoctonia solani isolates reveal extensive enrichment of homogalacturonan modification genes.</title>
        <authorList>
            <person name="Lee D.-Y."/>
            <person name="Jeon J."/>
            <person name="Kim K.-T."/>
            <person name="Cheong K."/>
            <person name="Song H."/>
            <person name="Choi G."/>
            <person name="Ko J."/>
            <person name="Opiyo S.O."/>
            <person name="Zuo S."/>
            <person name="Madhav S."/>
            <person name="Lee Y.-H."/>
            <person name="Wang G.-L."/>
        </authorList>
    </citation>
    <scope>NUCLEOTIDE SEQUENCE</scope>
    <source>
        <strain evidence="6">AG1-IA YN-7</strain>
    </source>
</reference>
<evidence type="ECO:0000256" key="4">
    <source>
        <dbReference type="HAMAP-Rule" id="MF_03044"/>
    </source>
</evidence>
<feature type="compositionally biased region" description="Basic residues" evidence="5">
    <location>
        <begin position="818"/>
        <end position="828"/>
    </location>
</feature>
<feature type="region of interest" description="Disordered" evidence="5">
    <location>
        <begin position="954"/>
        <end position="980"/>
    </location>
</feature>
<feature type="compositionally biased region" description="Pro residues" evidence="5">
    <location>
        <begin position="1199"/>
        <end position="1210"/>
    </location>
</feature>
<feature type="compositionally biased region" description="Low complexity" evidence="5">
    <location>
        <begin position="777"/>
        <end position="791"/>
    </location>
</feature>
<feature type="region of interest" description="Disordered" evidence="5">
    <location>
        <begin position="1000"/>
        <end position="1653"/>
    </location>
</feature>
<feature type="region of interest" description="Disordered" evidence="5">
    <location>
        <begin position="548"/>
        <end position="579"/>
    </location>
</feature>
<feature type="compositionally biased region" description="Polar residues" evidence="5">
    <location>
        <begin position="1427"/>
        <end position="1444"/>
    </location>
</feature>
<feature type="compositionally biased region" description="Polar residues" evidence="5">
    <location>
        <begin position="808"/>
        <end position="817"/>
    </location>
</feature>
<evidence type="ECO:0000313" key="6">
    <source>
        <dbReference type="EMBL" id="KAF8666718.1"/>
    </source>
</evidence>
<proteinExistence type="inferred from homology"/>
<feature type="compositionally biased region" description="Pro residues" evidence="5">
    <location>
        <begin position="1504"/>
        <end position="1516"/>
    </location>
</feature>
<feature type="compositionally biased region" description="Low complexity" evidence="5">
    <location>
        <begin position="1517"/>
        <end position="1534"/>
    </location>
</feature>
<organism evidence="6 7">
    <name type="scientific">Rhizoctonia solani</name>
    <dbReference type="NCBI Taxonomy" id="456999"/>
    <lineage>
        <taxon>Eukaryota</taxon>
        <taxon>Fungi</taxon>
        <taxon>Dikarya</taxon>
        <taxon>Basidiomycota</taxon>
        <taxon>Agaricomycotina</taxon>
        <taxon>Agaricomycetes</taxon>
        <taxon>Cantharellales</taxon>
        <taxon>Ceratobasidiaceae</taxon>
        <taxon>Rhizoctonia</taxon>
    </lineage>
</organism>
<dbReference type="EC" id="2.1.1.-" evidence="4"/>
<feature type="compositionally biased region" description="Pro residues" evidence="5">
    <location>
        <begin position="681"/>
        <end position="690"/>
    </location>
</feature>
<evidence type="ECO:0000256" key="2">
    <source>
        <dbReference type="ARBA" id="ARBA00022679"/>
    </source>
</evidence>
<evidence type="ECO:0000256" key="3">
    <source>
        <dbReference type="ARBA" id="ARBA00022691"/>
    </source>
</evidence>
<feature type="compositionally biased region" description="Low complexity" evidence="5">
    <location>
        <begin position="1262"/>
        <end position="1278"/>
    </location>
</feature>
<evidence type="ECO:0000256" key="5">
    <source>
        <dbReference type="SAM" id="MobiDB-lite"/>
    </source>
</evidence>
<gene>
    <name evidence="6" type="ORF">RHS04_09447</name>
</gene>
<feature type="region of interest" description="Disordered" evidence="5">
    <location>
        <begin position="326"/>
        <end position="378"/>
    </location>
</feature>
<dbReference type="GO" id="GO:0005730">
    <property type="term" value="C:nucleolus"/>
    <property type="evidence" value="ECO:0007669"/>
    <property type="project" value="UniProtKB-SubCell"/>
</dbReference>
<feature type="region of interest" description="Disordered" evidence="5">
    <location>
        <begin position="398"/>
        <end position="457"/>
    </location>
</feature>
<feature type="compositionally biased region" description="Gly residues" evidence="5">
    <location>
        <begin position="1456"/>
        <end position="1468"/>
    </location>
</feature>
<keyword evidence="2 4" id="KW-0808">Transferase</keyword>
<feature type="compositionally biased region" description="Low complexity" evidence="5">
    <location>
        <begin position="1211"/>
        <end position="1232"/>
    </location>
</feature>
<keyword evidence="1 4" id="KW-0489">Methyltransferase</keyword>
<name>A0A8H7H049_9AGAM</name>